<evidence type="ECO:0000313" key="1">
    <source>
        <dbReference type="EMBL" id="SMD12151.1"/>
    </source>
</evidence>
<proteinExistence type="predicted"/>
<dbReference type="InterPro" id="IPR007434">
    <property type="entry name" value="FemAB-like"/>
</dbReference>
<dbReference type="Proteomes" id="UP000192840">
    <property type="component" value="Unassembled WGS sequence"/>
</dbReference>
<dbReference type="OrthoDB" id="3683596at2"/>
<reference evidence="2" key="1">
    <citation type="submission" date="2017-04" db="EMBL/GenBank/DDBJ databases">
        <authorList>
            <person name="Varghese N."/>
            <person name="Submissions S."/>
        </authorList>
    </citation>
    <scope>NUCLEOTIDE SEQUENCE [LARGE SCALE GENOMIC DNA]</scope>
    <source>
        <strain evidence="2">DSM 44073</strain>
    </source>
</reference>
<keyword evidence="2" id="KW-1185">Reference proteome</keyword>
<name>A0A1W2ER37_9PSEU</name>
<organism evidence="1 2">
    <name type="scientific">Lentzea albidocapillata</name>
    <dbReference type="NCBI Taxonomy" id="40571"/>
    <lineage>
        <taxon>Bacteria</taxon>
        <taxon>Bacillati</taxon>
        <taxon>Actinomycetota</taxon>
        <taxon>Actinomycetes</taxon>
        <taxon>Pseudonocardiales</taxon>
        <taxon>Pseudonocardiaceae</taxon>
        <taxon>Lentzea</taxon>
    </lineage>
</organism>
<dbReference type="EMBL" id="FWYC01000010">
    <property type="protein sequence ID" value="SMD12151.1"/>
    <property type="molecule type" value="Genomic_DNA"/>
</dbReference>
<evidence type="ECO:0008006" key="3">
    <source>
        <dbReference type="Google" id="ProtNLM"/>
    </source>
</evidence>
<accession>A0A1W2ER37</accession>
<dbReference type="Gene3D" id="3.40.630.30">
    <property type="match status" value="1"/>
</dbReference>
<dbReference type="eggNOG" id="COG3146">
    <property type="taxonomic scope" value="Bacteria"/>
</dbReference>
<dbReference type="InterPro" id="IPR016181">
    <property type="entry name" value="Acyl_CoA_acyltransferase"/>
</dbReference>
<dbReference type="AlphaFoldDB" id="A0A1W2ER37"/>
<dbReference type="STRING" id="40571.SAMN05660733_04383"/>
<dbReference type="Pfam" id="PF04339">
    <property type="entry name" value="FemAB_like"/>
    <property type="match status" value="1"/>
</dbReference>
<protein>
    <recommendedName>
        <fullName evidence="3">GNAT family N-acetyltransferase</fullName>
    </recommendedName>
</protein>
<evidence type="ECO:0000313" key="2">
    <source>
        <dbReference type="Proteomes" id="UP000192840"/>
    </source>
</evidence>
<dbReference type="RefSeq" id="WP_030476908.1">
    <property type="nucleotide sequence ID" value="NZ_FWYC01000010.1"/>
</dbReference>
<gene>
    <name evidence="1" type="ORF">SAMN05660733_04383</name>
</gene>
<dbReference type="SUPFAM" id="SSF55729">
    <property type="entry name" value="Acyl-CoA N-acyltransferases (Nat)"/>
    <property type="match status" value="1"/>
</dbReference>
<sequence length="378" mass="41574">MSPVAVADLVVEEAGRVEEVPRTEWDAVAAGAAVYSSHAWLRFVETFGDCEHRYLLVRRDGELVAALPVYRFEGAIPRYYDPQYYGAPAGSPVVLGGTRHGYSSEYLIRPGLSEDVRAAAVAALLERLRAEDAAATAVLYLTDDALAMTPSSPDDRVFLLDAHARLPVEPSGLAGYRAAVSENTAARMRKEMRKFADAGCRAEVLRLSECHEHLGELSARVLRRYGHEITAEAEAGRFAEQVATMDDICHVVLARQGGRVVGFTQFFGWGSTLFGRVHGLDDDMARSAALYYNLTYYHAIEFAAANGFTAIDLGCDSYEAKVRRGARLHPLWGLATAPGWDADTTREIADRARARAEEFAAWDPRMNTAVPHPHLETR</sequence>